<accession>A0A346NHS5</accession>
<dbReference type="OrthoDB" id="9802039at2"/>
<keyword evidence="1" id="KW-0238">DNA-binding</keyword>
<dbReference type="GO" id="GO:0003677">
    <property type="term" value="F:DNA binding"/>
    <property type="evidence" value="ECO:0007669"/>
    <property type="project" value="UniProtKB-KW"/>
</dbReference>
<reference evidence="3 4" key="1">
    <citation type="submission" date="2018-08" db="EMBL/GenBank/DDBJ databases">
        <title>Salinimonas sediminis sp. nov., a piezophilic bacterium isolated from a deep-sea sediment sample from the New Britain Trench.</title>
        <authorList>
            <person name="Cao J."/>
        </authorList>
    </citation>
    <scope>NUCLEOTIDE SEQUENCE [LARGE SCALE GENOMIC DNA]</scope>
    <source>
        <strain evidence="3 4">N102</strain>
    </source>
</reference>
<keyword evidence="4" id="KW-1185">Reference proteome</keyword>
<dbReference type="EMBL" id="CP031769">
    <property type="protein sequence ID" value="AXR05082.1"/>
    <property type="molecule type" value="Genomic_DNA"/>
</dbReference>
<protein>
    <submittedName>
        <fullName evidence="3">Zn(2+)-responsive transcriptional regulator</fullName>
    </submittedName>
</protein>
<dbReference type="RefSeq" id="WP_117315077.1">
    <property type="nucleotide sequence ID" value="NZ_CP031769.1"/>
</dbReference>
<dbReference type="SMART" id="SM00422">
    <property type="entry name" value="HTH_MERR"/>
    <property type="match status" value="1"/>
</dbReference>
<dbReference type="CDD" id="cd04770">
    <property type="entry name" value="HTH_HMRTR"/>
    <property type="match status" value="1"/>
</dbReference>
<evidence type="ECO:0000256" key="1">
    <source>
        <dbReference type="ARBA" id="ARBA00023125"/>
    </source>
</evidence>
<dbReference type="PANTHER" id="PTHR30204">
    <property type="entry name" value="REDOX-CYCLING DRUG-SENSING TRANSCRIPTIONAL ACTIVATOR SOXR"/>
    <property type="match status" value="1"/>
</dbReference>
<dbReference type="AlphaFoldDB" id="A0A346NHS5"/>
<feature type="domain" description="HTH merR-type" evidence="2">
    <location>
        <begin position="6"/>
        <end position="75"/>
    </location>
</feature>
<proteinExistence type="predicted"/>
<dbReference type="InterPro" id="IPR047057">
    <property type="entry name" value="MerR_fam"/>
</dbReference>
<dbReference type="PROSITE" id="PS00552">
    <property type="entry name" value="HTH_MERR_1"/>
    <property type="match status" value="1"/>
</dbReference>
<dbReference type="SUPFAM" id="SSF46955">
    <property type="entry name" value="Putative DNA-binding domain"/>
    <property type="match status" value="1"/>
</dbReference>
<name>A0A346NHS5_9ALTE</name>
<dbReference type="PANTHER" id="PTHR30204:SF92">
    <property type="entry name" value="HTH-TYPE TRANSCRIPTIONAL REGULATOR ZNTR"/>
    <property type="match status" value="1"/>
</dbReference>
<dbReference type="PROSITE" id="PS50937">
    <property type="entry name" value="HTH_MERR_2"/>
    <property type="match status" value="1"/>
</dbReference>
<dbReference type="Proteomes" id="UP000262073">
    <property type="component" value="Chromosome"/>
</dbReference>
<dbReference type="Gene3D" id="1.10.1660.10">
    <property type="match status" value="1"/>
</dbReference>
<dbReference type="PRINTS" id="PR00040">
    <property type="entry name" value="HTHMERR"/>
</dbReference>
<dbReference type="Pfam" id="PF13411">
    <property type="entry name" value="MerR_1"/>
    <property type="match status" value="1"/>
</dbReference>
<evidence type="ECO:0000313" key="3">
    <source>
        <dbReference type="EMBL" id="AXR05082.1"/>
    </source>
</evidence>
<gene>
    <name evidence="3" type="ORF">D0Y50_01080</name>
</gene>
<dbReference type="NCBIfam" id="NF007069">
    <property type="entry name" value="PRK09514.1"/>
    <property type="match status" value="1"/>
</dbReference>
<dbReference type="InterPro" id="IPR000551">
    <property type="entry name" value="MerR-type_HTH_dom"/>
</dbReference>
<dbReference type="GO" id="GO:0003700">
    <property type="term" value="F:DNA-binding transcription factor activity"/>
    <property type="evidence" value="ECO:0007669"/>
    <property type="project" value="InterPro"/>
</dbReference>
<organism evidence="3 4">
    <name type="scientific">Salinimonas sediminis</name>
    <dbReference type="NCBI Taxonomy" id="2303538"/>
    <lineage>
        <taxon>Bacteria</taxon>
        <taxon>Pseudomonadati</taxon>
        <taxon>Pseudomonadota</taxon>
        <taxon>Gammaproteobacteria</taxon>
        <taxon>Alteromonadales</taxon>
        <taxon>Alteromonadaceae</taxon>
        <taxon>Alteromonas/Salinimonas group</taxon>
        <taxon>Salinimonas</taxon>
    </lineage>
</organism>
<evidence type="ECO:0000313" key="4">
    <source>
        <dbReference type="Proteomes" id="UP000262073"/>
    </source>
</evidence>
<evidence type="ECO:0000259" key="2">
    <source>
        <dbReference type="PROSITE" id="PS50937"/>
    </source>
</evidence>
<sequence length="141" mass="15857">MKTSVTHKIGELAKQAGVSVDTIRFYESKGLVSASMRSEAGYRLFSSDDLTRLLFISRAKQVGFTLDEISELLDLKLHPDDHTCQEVKQRTQFKIETVSAKIAELERIKRSLVRLHEACGGTSQSTRQCSILQLLETDDLL</sequence>
<dbReference type="KEGG" id="salm:D0Y50_01080"/>
<dbReference type="InterPro" id="IPR009061">
    <property type="entry name" value="DNA-bd_dom_put_sf"/>
</dbReference>